<evidence type="ECO:0000313" key="3">
    <source>
        <dbReference type="EMBL" id="UWX63461.1"/>
    </source>
</evidence>
<feature type="compositionally biased region" description="Low complexity" evidence="1">
    <location>
        <begin position="76"/>
        <end position="94"/>
    </location>
</feature>
<dbReference type="InterPro" id="IPR052913">
    <property type="entry name" value="Glycopeptide_resist_protein"/>
</dbReference>
<evidence type="ECO:0000259" key="2">
    <source>
        <dbReference type="Pfam" id="PF12229"/>
    </source>
</evidence>
<dbReference type="InterPro" id="IPR007391">
    <property type="entry name" value="Vancomycin_resist_VanW"/>
</dbReference>
<dbReference type="RefSeq" id="WP_260559749.1">
    <property type="nucleotide sequence ID" value="NZ_BAABEC010000172.1"/>
</dbReference>
<gene>
    <name evidence="3" type="ORF">N0D28_12005</name>
</gene>
<feature type="domain" description="YoaR-like putative peptidoglycan binding" evidence="2">
    <location>
        <begin position="99"/>
        <end position="203"/>
    </location>
</feature>
<keyword evidence="4" id="KW-1185">Reference proteome</keyword>
<dbReference type="Pfam" id="PF04294">
    <property type="entry name" value="VanW"/>
    <property type="match status" value="1"/>
</dbReference>
<organism evidence="3 4">
    <name type="scientific">Deinococcus rubellus</name>
    <dbReference type="NCBI Taxonomy" id="1889240"/>
    <lineage>
        <taxon>Bacteria</taxon>
        <taxon>Thermotogati</taxon>
        <taxon>Deinococcota</taxon>
        <taxon>Deinococci</taxon>
        <taxon>Deinococcales</taxon>
        <taxon>Deinococcaceae</taxon>
        <taxon>Deinococcus</taxon>
    </lineage>
</organism>
<dbReference type="InterPro" id="IPR022029">
    <property type="entry name" value="YoaR-like_PG-bd"/>
</dbReference>
<accession>A0ABY5YET8</accession>
<reference evidence="3" key="1">
    <citation type="submission" date="2022-09" db="EMBL/GenBank/DDBJ databases">
        <title>genome sequence of Deinococcus rubellus.</title>
        <authorList>
            <person name="Srinivasan S."/>
        </authorList>
    </citation>
    <scope>NUCLEOTIDE SEQUENCE</scope>
    <source>
        <strain evidence="3">Ant6</strain>
    </source>
</reference>
<dbReference type="PANTHER" id="PTHR35788:SF1">
    <property type="entry name" value="EXPORTED PROTEIN"/>
    <property type="match status" value="1"/>
</dbReference>
<dbReference type="EMBL" id="CP104213">
    <property type="protein sequence ID" value="UWX63461.1"/>
    <property type="molecule type" value="Genomic_DNA"/>
</dbReference>
<protein>
    <submittedName>
        <fullName evidence="3">VanW family protein</fullName>
    </submittedName>
</protein>
<evidence type="ECO:0000256" key="1">
    <source>
        <dbReference type="SAM" id="MobiDB-lite"/>
    </source>
</evidence>
<sequence>MSNVKAWIIGGAAIAILGGALALGVAVNEGRLPAQTQVGGVDVGGLNQDEAAAKVQTALKSPTIRVSLAAADVQASTTPAATPAKPTATNPRAASTQSWTLDAGKLGYSADVSGSVAAAFSAADQRNLIEKVQDLAGQRSAQSYPLKVSVDAAVASKTLAALSADLNTAPKSGKIFFDKTRYALTPDVPGQKVDVDAAAQAFAADPSQRDLSLTVVPWTSPDSAARLQAQVDRGNALLRPLTVQLGTSQRSGVLSALQVANLFWVRPGDLEIDRAAMKRSLKTLSGYLDNPAQDARYERQGSKLVRVKEQPGLIIDQTAALQLLSKAVLDPSVKTLSLPSKVAQPTITVAALPDPNKLTLITTGVSTYYHSSPERRTNVANAAAKIDGAVVAAGGTFSFLDTLGSISEGNGFVGGLIISGGRTVDGLGGGVCQVSTTTFRALYQSGMPIVERNQHSYRVGYYEPQVGFEAAVYDPGVDLKMKNDTGGTVLIRTVNNDAKSTLEVQVWGVPQSRRVNVSGATILSSTPHPAPKFIVNPNLPRGASKQVDWAANGYDLYITRTIKDASGVRSDKVETVYKPWQAVYERGPS</sequence>
<dbReference type="Pfam" id="PF12229">
    <property type="entry name" value="PG_binding_4"/>
    <property type="match status" value="1"/>
</dbReference>
<proteinExistence type="predicted"/>
<feature type="region of interest" description="Disordered" evidence="1">
    <location>
        <begin position="76"/>
        <end position="96"/>
    </location>
</feature>
<dbReference type="Proteomes" id="UP001060261">
    <property type="component" value="Chromosome"/>
</dbReference>
<name>A0ABY5YET8_9DEIO</name>
<evidence type="ECO:0000313" key="4">
    <source>
        <dbReference type="Proteomes" id="UP001060261"/>
    </source>
</evidence>
<dbReference type="PANTHER" id="PTHR35788">
    <property type="entry name" value="EXPORTED PROTEIN-RELATED"/>
    <property type="match status" value="1"/>
</dbReference>